<dbReference type="Proteomes" id="UP000794436">
    <property type="component" value="Unassembled WGS sequence"/>
</dbReference>
<accession>A0A8K1FQB6</accession>
<dbReference type="InterPro" id="IPR014848">
    <property type="entry name" value="Rgp1"/>
</dbReference>
<comment type="caution">
    <text evidence="1">The sequence shown here is derived from an EMBL/GenBank/DDBJ whole genome shotgun (WGS) entry which is preliminary data.</text>
</comment>
<gene>
    <name evidence="1" type="ORF">Poli38472_001410</name>
</gene>
<dbReference type="OrthoDB" id="1918at2759"/>
<evidence type="ECO:0008006" key="3">
    <source>
        <dbReference type="Google" id="ProtNLM"/>
    </source>
</evidence>
<dbReference type="AlphaFoldDB" id="A0A8K1FQB6"/>
<sequence>MGSPDAATMAAGLLSAQLSCRYFRPGGIVRGVVQLSTNRLVPDVSTEIAYVVAQVHAHVTVDSNVLTVPVVPLMSPKSASPGERGRIETAHQNTRFWEQTNGGLPDVRNFTGDTGACIYLSAPFALLSDLNIAPISEELAHPDGKNETLRRCRRDFAIPLPEQICPTFRGTSARVIYFLSVAAQGATEGSKPVSIHLPFDVYATEYFFGPQTLGAEDEDAEKALRRPSRTRRSVSVAIVPVGVRKGSEIPFELRPSLMHGRVETEQKQRAQTSIFTIGRDDSHLVRFLLTKQFYHPGEMLLGIFDFSKASIPCYEISATLCMEETLASMSLHPSKVVQSKEVGFFHEYTTSALQTNVRFSIPHDAIPTIKTDLVCFQWLIRFEFTANVTEGEHGPELTKQIFRWQVPIDVRASTARAPTSFANVPHKLFTGASRIVALA</sequence>
<organism evidence="1 2">
    <name type="scientific">Pythium oligandrum</name>
    <name type="common">Mycoparasitic fungus</name>
    <dbReference type="NCBI Taxonomy" id="41045"/>
    <lineage>
        <taxon>Eukaryota</taxon>
        <taxon>Sar</taxon>
        <taxon>Stramenopiles</taxon>
        <taxon>Oomycota</taxon>
        <taxon>Peronosporomycetes</taxon>
        <taxon>Pythiales</taxon>
        <taxon>Pythiaceae</taxon>
        <taxon>Pythium</taxon>
    </lineage>
</organism>
<protein>
    <recommendedName>
        <fullName evidence="3">Rgp1-domain-containing protein</fullName>
    </recommendedName>
</protein>
<dbReference type="PANTHER" id="PTHR12507">
    <property type="entry name" value="REDUCED GROWTH PHENOTYPE 1 RGP1, YEAST -RELATED"/>
    <property type="match status" value="1"/>
</dbReference>
<reference evidence="1" key="1">
    <citation type="submission" date="2019-03" db="EMBL/GenBank/DDBJ databases">
        <title>Long read genome sequence of the mycoparasitic Pythium oligandrum ATCC 38472 isolated from sugarbeet rhizosphere.</title>
        <authorList>
            <person name="Gaulin E."/>
        </authorList>
    </citation>
    <scope>NUCLEOTIDE SEQUENCE</scope>
    <source>
        <strain evidence="1">ATCC 38472_TT</strain>
    </source>
</reference>
<proteinExistence type="predicted"/>
<evidence type="ECO:0000313" key="1">
    <source>
        <dbReference type="EMBL" id="TMW69254.1"/>
    </source>
</evidence>
<dbReference type="Pfam" id="PF08737">
    <property type="entry name" value="Rgp1"/>
    <property type="match status" value="1"/>
</dbReference>
<name>A0A8K1FQB6_PYTOL</name>
<evidence type="ECO:0000313" key="2">
    <source>
        <dbReference type="Proteomes" id="UP000794436"/>
    </source>
</evidence>
<dbReference type="EMBL" id="SPLM01000001">
    <property type="protein sequence ID" value="TMW69254.1"/>
    <property type="molecule type" value="Genomic_DNA"/>
</dbReference>
<keyword evidence="2" id="KW-1185">Reference proteome</keyword>